<feature type="domain" description="Acyl-CoA dehydrogenase/oxidase C-terminal" evidence="7">
    <location>
        <begin position="228"/>
        <end position="377"/>
    </location>
</feature>
<dbReference type="PANTHER" id="PTHR43884:SF12">
    <property type="entry name" value="ISOVALERYL-COA DEHYDROGENASE, MITOCHONDRIAL-RELATED"/>
    <property type="match status" value="1"/>
</dbReference>
<dbReference type="Pfam" id="PF00441">
    <property type="entry name" value="Acyl-CoA_dh_1"/>
    <property type="match status" value="1"/>
</dbReference>
<dbReference type="PIRSF" id="PIRSF016578">
    <property type="entry name" value="HsaA"/>
    <property type="match status" value="1"/>
</dbReference>
<keyword evidence="5 6" id="KW-0560">Oxidoreductase</keyword>
<dbReference type="InterPro" id="IPR006091">
    <property type="entry name" value="Acyl-CoA_Oxase/DH_mid-dom"/>
</dbReference>
<sequence>MDTKAQESLLGTVHDFVEEEVRPVVRELDAEDAYPHGLVERMKELGLFGAILPEEYGGLGLSASSYTKIIEELSRGWMSIAGIINSHLILAYNIYLSGTPEQRDRFLPDLCSGQRRGGLSITEPSAGSDVQAIRTEARREGDHYVVNGHKKWISNGIFGNTFLVAMKTDPTAEPAHRGISAFIVEKGGPGFEAKRRPEKLGYRGIDSAEFVFEDFRVPAENLLGNEEGKGFQHIMKGLELGRINVAARGLGIARAAFEDAIAYAQKREAFGKPISEHQAVQLKLADMAVRIEASRLLVRNAAEKFDRGERCDLEAGMAKLFASEAGIDNSLDAMRIHGGNGYHKDYDVERYFRDAPLMAIGEGTNEIQRMVIARGLLKQNALDLEKGGEG</sequence>
<dbReference type="GO" id="GO:0003995">
    <property type="term" value="F:acyl-CoA dehydrogenase activity"/>
    <property type="evidence" value="ECO:0007669"/>
    <property type="project" value="TreeGrafter"/>
</dbReference>
<feature type="domain" description="Acyl-CoA dehydrogenase/oxidase N-terminal" evidence="9">
    <location>
        <begin position="3"/>
        <end position="114"/>
    </location>
</feature>
<keyword evidence="3 6" id="KW-0285">Flavoprotein</keyword>
<dbReference type="Proteomes" id="UP000502706">
    <property type="component" value="Chromosome"/>
</dbReference>
<dbReference type="FunFam" id="1.20.140.10:FF:000001">
    <property type="entry name" value="Acyl-CoA dehydrogenase"/>
    <property type="match status" value="1"/>
</dbReference>
<evidence type="ECO:0000256" key="1">
    <source>
        <dbReference type="ARBA" id="ARBA00001974"/>
    </source>
</evidence>
<dbReference type="Pfam" id="PF02770">
    <property type="entry name" value="Acyl-CoA_dh_M"/>
    <property type="match status" value="1"/>
</dbReference>
<evidence type="ECO:0000313" key="11">
    <source>
        <dbReference type="Proteomes" id="UP000502706"/>
    </source>
</evidence>
<dbReference type="SUPFAM" id="SSF47203">
    <property type="entry name" value="Acyl-CoA dehydrogenase C-terminal domain-like"/>
    <property type="match status" value="1"/>
</dbReference>
<proteinExistence type="inferred from homology"/>
<dbReference type="InterPro" id="IPR009100">
    <property type="entry name" value="AcylCoA_DH/oxidase_NM_dom_sf"/>
</dbReference>
<evidence type="ECO:0000256" key="3">
    <source>
        <dbReference type="ARBA" id="ARBA00022630"/>
    </source>
</evidence>
<dbReference type="Pfam" id="PF02771">
    <property type="entry name" value="Acyl-CoA_dh_N"/>
    <property type="match status" value="1"/>
</dbReference>
<evidence type="ECO:0000259" key="9">
    <source>
        <dbReference type="Pfam" id="PF02771"/>
    </source>
</evidence>
<name>A0A6G8PW86_9ACTN</name>
<dbReference type="FunFam" id="2.40.110.10:FF:000002">
    <property type="entry name" value="Acyl-CoA dehydrogenase fadE12"/>
    <property type="match status" value="1"/>
</dbReference>
<dbReference type="RefSeq" id="WP_166396159.1">
    <property type="nucleotide sequence ID" value="NZ_CP045121.1"/>
</dbReference>
<dbReference type="AlphaFoldDB" id="A0A6G8PW86"/>
<feature type="domain" description="Acyl-CoA oxidase/dehydrogenase middle" evidence="8">
    <location>
        <begin position="119"/>
        <end position="214"/>
    </location>
</feature>
<evidence type="ECO:0000256" key="5">
    <source>
        <dbReference type="ARBA" id="ARBA00023002"/>
    </source>
</evidence>
<dbReference type="Gene3D" id="1.10.540.10">
    <property type="entry name" value="Acyl-CoA dehydrogenase/oxidase, N-terminal domain"/>
    <property type="match status" value="1"/>
</dbReference>
<accession>A0A6G8PW86</accession>
<evidence type="ECO:0000256" key="4">
    <source>
        <dbReference type="ARBA" id="ARBA00022827"/>
    </source>
</evidence>
<evidence type="ECO:0000313" key="10">
    <source>
        <dbReference type="EMBL" id="QIN78481.1"/>
    </source>
</evidence>
<organism evidence="10 11">
    <name type="scientific">Rubrobacter marinus</name>
    <dbReference type="NCBI Taxonomy" id="2653852"/>
    <lineage>
        <taxon>Bacteria</taxon>
        <taxon>Bacillati</taxon>
        <taxon>Actinomycetota</taxon>
        <taxon>Rubrobacteria</taxon>
        <taxon>Rubrobacterales</taxon>
        <taxon>Rubrobacteraceae</taxon>
        <taxon>Rubrobacter</taxon>
    </lineage>
</organism>
<protein>
    <submittedName>
        <fullName evidence="10">Acyl-CoA dehydrogenase</fullName>
    </submittedName>
</protein>
<dbReference type="InterPro" id="IPR037069">
    <property type="entry name" value="AcylCoA_DH/ox_N_sf"/>
</dbReference>
<dbReference type="InterPro" id="IPR013786">
    <property type="entry name" value="AcylCoA_DH/ox_N"/>
</dbReference>
<dbReference type="GO" id="GO:0050660">
    <property type="term" value="F:flavin adenine dinucleotide binding"/>
    <property type="evidence" value="ECO:0007669"/>
    <property type="project" value="InterPro"/>
</dbReference>
<gene>
    <name evidence="10" type="ORF">GBA65_08045</name>
</gene>
<dbReference type="InterPro" id="IPR036250">
    <property type="entry name" value="AcylCo_DH-like_C"/>
</dbReference>
<dbReference type="InterPro" id="IPR009075">
    <property type="entry name" value="AcylCo_DH/oxidase_C"/>
</dbReference>
<dbReference type="EMBL" id="CP045121">
    <property type="protein sequence ID" value="QIN78481.1"/>
    <property type="molecule type" value="Genomic_DNA"/>
</dbReference>
<evidence type="ECO:0000259" key="7">
    <source>
        <dbReference type="Pfam" id="PF00441"/>
    </source>
</evidence>
<dbReference type="InterPro" id="IPR046373">
    <property type="entry name" value="Acyl-CoA_Oxase/DH_mid-dom_sf"/>
</dbReference>
<keyword evidence="4 6" id="KW-0274">FAD</keyword>
<dbReference type="SUPFAM" id="SSF56645">
    <property type="entry name" value="Acyl-CoA dehydrogenase NM domain-like"/>
    <property type="match status" value="1"/>
</dbReference>
<dbReference type="KEGG" id="rmar:GBA65_08045"/>
<keyword evidence="11" id="KW-1185">Reference proteome</keyword>
<dbReference type="PANTHER" id="PTHR43884">
    <property type="entry name" value="ACYL-COA DEHYDROGENASE"/>
    <property type="match status" value="1"/>
</dbReference>
<comment type="cofactor">
    <cofactor evidence="1 6">
        <name>FAD</name>
        <dbReference type="ChEBI" id="CHEBI:57692"/>
    </cofactor>
</comment>
<evidence type="ECO:0000256" key="6">
    <source>
        <dbReference type="RuleBase" id="RU362125"/>
    </source>
</evidence>
<dbReference type="Gene3D" id="2.40.110.10">
    <property type="entry name" value="Butyryl-CoA Dehydrogenase, subunit A, domain 2"/>
    <property type="match status" value="1"/>
</dbReference>
<dbReference type="Gene3D" id="1.20.140.10">
    <property type="entry name" value="Butyryl-CoA Dehydrogenase, subunit A, domain 3"/>
    <property type="match status" value="1"/>
</dbReference>
<evidence type="ECO:0000259" key="8">
    <source>
        <dbReference type="Pfam" id="PF02770"/>
    </source>
</evidence>
<reference evidence="10 11" key="1">
    <citation type="submission" date="2019-10" db="EMBL/GenBank/DDBJ databases">
        <title>Rubrobacter sp nov SCSIO 52915 isolated from a deep-sea sediment in the South China Sea.</title>
        <authorList>
            <person name="Chen R.W."/>
        </authorList>
    </citation>
    <scope>NUCLEOTIDE SEQUENCE [LARGE SCALE GENOMIC DNA]</scope>
    <source>
        <strain evidence="10 11">SCSIO 52915</strain>
    </source>
</reference>
<comment type="similarity">
    <text evidence="2 6">Belongs to the acyl-CoA dehydrogenase family.</text>
</comment>
<evidence type="ECO:0000256" key="2">
    <source>
        <dbReference type="ARBA" id="ARBA00009347"/>
    </source>
</evidence>